<evidence type="ECO:0000313" key="1">
    <source>
        <dbReference type="EMBL" id="OAA68529.1"/>
    </source>
</evidence>
<dbReference type="EMBL" id="AZHD01000001">
    <property type="protein sequence ID" value="OAA68529.1"/>
    <property type="molecule type" value="Genomic_DNA"/>
</dbReference>
<accession>A0A162MQJ4</accession>
<protein>
    <submittedName>
        <fullName evidence="1">Uncharacterized protein</fullName>
    </submittedName>
</protein>
<reference evidence="1 2" key="1">
    <citation type="journal article" date="2016" name="Genome Biol. Evol.">
        <title>Divergent and convergent evolution of fungal pathogenicity.</title>
        <authorList>
            <person name="Shang Y."/>
            <person name="Xiao G."/>
            <person name="Zheng P."/>
            <person name="Cen K."/>
            <person name="Zhan S."/>
            <person name="Wang C."/>
        </authorList>
    </citation>
    <scope>NUCLEOTIDE SEQUENCE [LARGE SCALE GENOMIC DNA]</scope>
    <source>
        <strain evidence="1 2">RCEF 264</strain>
    </source>
</reference>
<gene>
    <name evidence="1" type="ORF">SPI_00724</name>
</gene>
<keyword evidence="2" id="KW-1185">Reference proteome</keyword>
<proteinExistence type="predicted"/>
<evidence type="ECO:0000313" key="2">
    <source>
        <dbReference type="Proteomes" id="UP000076874"/>
    </source>
</evidence>
<organism evidence="1 2">
    <name type="scientific">Niveomyces insectorum RCEF 264</name>
    <dbReference type="NCBI Taxonomy" id="1081102"/>
    <lineage>
        <taxon>Eukaryota</taxon>
        <taxon>Fungi</taxon>
        <taxon>Dikarya</taxon>
        <taxon>Ascomycota</taxon>
        <taxon>Pezizomycotina</taxon>
        <taxon>Sordariomycetes</taxon>
        <taxon>Hypocreomycetidae</taxon>
        <taxon>Hypocreales</taxon>
        <taxon>Cordycipitaceae</taxon>
        <taxon>Niveomyces</taxon>
    </lineage>
</organism>
<dbReference type="AlphaFoldDB" id="A0A162MQJ4"/>
<name>A0A162MQJ4_9HYPO</name>
<dbReference type="Proteomes" id="UP000076874">
    <property type="component" value="Unassembled WGS sequence"/>
</dbReference>
<comment type="caution">
    <text evidence="1">The sequence shown here is derived from an EMBL/GenBank/DDBJ whole genome shotgun (WGS) entry which is preliminary data.</text>
</comment>
<sequence>MDDLEALQINVNEVAYEDRAYANRYLLFDIDVADYMGRGGARGAALLPYAQGNERPVPDQRGRSVHVEGSALTCGKEGRCVLFA</sequence>